<evidence type="ECO:0000256" key="1">
    <source>
        <dbReference type="SAM" id="MobiDB-lite"/>
    </source>
</evidence>
<evidence type="ECO:0000313" key="3">
    <source>
        <dbReference type="Proteomes" id="UP001396334"/>
    </source>
</evidence>
<dbReference type="Proteomes" id="UP001396334">
    <property type="component" value="Unassembled WGS sequence"/>
</dbReference>
<proteinExistence type="predicted"/>
<gene>
    <name evidence="2" type="ORF">V6N11_035369</name>
</gene>
<dbReference type="EMBL" id="JBBPBN010000029">
    <property type="protein sequence ID" value="KAK9006328.1"/>
    <property type="molecule type" value="Genomic_DNA"/>
</dbReference>
<evidence type="ECO:0000313" key="2">
    <source>
        <dbReference type="EMBL" id="KAK9006328.1"/>
    </source>
</evidence>
<name>A0ABR2R017_9ROSI</name>
<sequence>MAAAQSLTNPASTTSLISQSQKKSKPTSSSPFIMLLTLQSPWLRFNLYLRPQPPPHHCSAIVSFCLNTSQFLLFLH</sequence>
<feature type="compositionally biased region" description="Polar residues" evidence="1">
    <location>
        <begin position="1"/>
        <end position="17"/>
    </location>
</feature>
<feature type="region of interest" description="Disordered" evidence="1">
    <location>
        <begin position="1"/>
        <end position="29"/>
    </location>
</feature>
<accession>A0ABR2R017</accession>
<protein>
    <submittedName>
        <fullName evidence="2">Uncharacterized protein</fullName>
    </submittedName>
</protein>
<keyword evidence="3" id="KW-1185">Reference proteome</keyword>
<comment type="caution">
    <text evidence="2">The sequence shown here is derived from an EMBL/GenBank/DDBJ whole genome shotgun (WGS) entry which is preliminary data.</text>
</comment>
<feature type="compositionally biased region" description="Low complexity" evidence="1">
    <location>
        <begin position="18"/>
        <end position="29"/>
    </location>
</feature>
<organism evidence="2 3">
    <name type="scientific">Hibiscus sabdariffa</name>
    <name type="common">roselle</name>
    <dbReference type="NCBI Taxonomy" id="183260"/>
    <lineage>
        <taxon>Eukaryota</taxon>
        <taxon>Viridiplantae</taxon>
        <taxon>Streptophyta</taxon>
        <taxon>Embryophyta</taxon>
        <taxon>Tracheophyta</taxon>
        <taxon>Spermatophyta</taxon>
        <taxon>Magnoliopsida</taxon>
        <taxon>eudicotyledons</taxon>
        <taxon>Gunneridae</taxon>
        <taxon>Pentapetalae</taxon>
        <taxon>rosids</taxon>
        <taxon>malvids</taxon>
        <taxon>Malvales</taxon>
        <taxon>Malvaceae</taxon>
        <taxon>Malvoideae</taxon>
        <taxon>Hibiscus</taxon>
    </lineage>
</organism>
<reference evidence="2 3" key="1">
    <citation type="journal article" date="2024" name="G3 (Bethesda)">
        <title>Genome assembly of Hibiscus sabdariffa L. provides insights into metabolisms of medicinal natural products.</title>
        <authorList>
            <person name="Kim T."/>
        </authorList>
    </citation>
    <scope>NUCLEOTIDE SEQUENCE [LARGE SCALE GENOMIC DNA]</scope>
    <source>
        <strain evidence="2">TK-2024</strain>
        <tissue evidence="2">Old leaves</tissue>
    </source>
</reference>